<dbReference type="SMART" id="SM00852">
    <property type="entry name" value="MoCF_biosynth"/>
    <property type="match status" value="1"/>
</dbReference>
<dbReference type="Gene3D" id="3.40.980.10">
    <property type="entry name" value="MoaB/Mog-like domain"/>
    <property type="match status" value="1"/>
</dbReference>
<dbReference type="PANTHER" id="PTHR43232:SF2">
    <property type="entry name" value="MOLYBDENUM COFACTOR BIOSYNTHESIS PROTEIN B"/>
    <property type="match status" value="1"/>
</dbReference>
<proteinExistence type="inferred from homology"/>
<evidence type="ECO:0000256" key="2">
    <source>
        <dbReference type="PIRNR" id="PIRNR006443"/>
    </source>
</evidence>
<dbReference type="CDD" id="cd00886">
    <property type="entry name" value="MogA_MoaB"/>
    <property type="match status" value="1"/>
</dbReference>
<dbReference type="NCBIfam" id="TIGR00177">
    <property type="entry name" value="molyb_syn"/>
    <property type="match status" value="1"/>
</dbReference>
<comment type="pathway">
    <text evidence="2">Cofactor biosynthesis; molybdopterin biosynthesis.</text>
</comment>
<sequence length="168" mass="18039">MTKNKPFKSLNIVVLTVSDSRDESNNTAGDLLADALVAEGHQLSEKVIATDDIYQIRALTSVWIASTDVQVVLVTGGTGFNDKNATIKALTPLFDKTVEGFGELFRQLSFDDIGTSTLQSRAVAGLANGTVIFCMPGSIGACQLGWDKIIQTQLDARHGPCNFVPHLK</sequence>
<dbReference type="InterPro" id="IPR012245">
    <property type="entry name" value="MoaB"/>
</dbReference>
<dbReference type="RefSeq" id="WP_248940368.1">
    <property type="nucleotide sequence ID" value="NZ_JAKIKS010000039.1"/>
</dbReference>
<dbReference type="InterPro" id="IPR036425">
    <property type="entry name" value="MoaB/Mog-like_dom_sf"/>
</dbReference>
<dbReference type="InterPro" id="IPR001453">
    <property type="entry name" value="MoaB/Mog_dom"/>
</dbReference>
<comment type="caution">
    <text evidence="4">The sequence shown here is derived from an EMBL/GenBank/DDBJ whole genome shotgun (WGS) entry which is preliminary data.</text>
</comment>
<comment type="function">
    <text evidence="2">May be involved in the biosynthesis of molybdopterin.</text>
</comment>
<dbReference type="PANTHER" id="PTHR43232">
    <property type="entry name" value="MOLYBDENUM COFACTOR BIOSYNTHESIS PROTEIN B"/>
    <property type="match status" value="1"/>
</dbReference>
<gene>
    <name evidence="4" type="primary">moaB</name>
    <name evidence="4" type="ORF">L2764_11525</name>
</gene>
<dbReference type="PIRSF" id="PIRSF006443">
    <property type="entry name" value="MoaB"/>
    <property type="match status" value="1"/>
</dbReference>
<evidence type="ECO:0000259" key="3">
    <source>
        <dbReference type="SMART" id="SM00852"/>
    </source>
</evidence>
<accession>A0ABT0LBK4</accession>
<dbReference type="EMBL" id="JAKIKS010000039">
    <property type="protein sequence ID" value="MCL1125087.1"/>
    <property type="molecule type" value="Genomic_DNA"/>
</dbReference>
<evidence type="ECO:0000313" key="4">
    <source>
        <dbReference type="EMBL" id="MCL1125087.1"/>
    </source>
</evidence>
<organism evidence="4 5">
    <name type="scientific">Shewanella surugensis</name>
    <dbReference type="NCBI Taxonomy" id="212020"/>
    <lineage>
        <taxon>Bacteria</taxon>
        <taxon>Pseudomonadati</taxon>
        <taxon>Pseudomonadota</taxon>
        <taxon>Gammaproteobacteria</taxon>
        <taxon>Alteromonadales</taxon>
        <taxon>Shewanellaceae</taxon>
        <taxon>Shewanella</taxon>
    </lineage>
</organism>
<keyword evidence="2" id="KW-0501">Molybdenum cofactor biosynthesis</keyword>
<feature type="domain" description="MoaB/Mog" evidence="3">
    <location>
        <begin position="13"/>
        <end position="157"/>
    </location>
</feature>
<comment type="similarity">
    <text evidence="2">Belongs to the MoaB/Mog family.</text>
</comment>
<evidence type="ECO:0000256" key="1">
    <source>
        <dbReference type="ARBA" id="ARBA00015262"/>
    </source>
</evidence>
<evidence type="ECO:0000313" key="5">
    <source>
        <dbReference type="Proteomes" id="UP001203423"/>
    </source>
</evidence>
<dbReference type="Pfam" id="PF00994">
    <property type="entry name" value="MoCF_biosynth"/>
    <property type="match status" value="1"/>
</dbReference>
<dbReference type="Proteomes" id="UP001203423">
    <property type="component" value="Unassembled WGS sequence"/>
</dbReference>
<protein>
    <recommendedName>
        <fullName evidence="1 2">Molybdenum cofactor biosynthesis protein B</fullName>
    </recommendedName>
</protein>
<dbReference type="InterPro" id="IPR013484">
    <property type="entry name" value="MoaB_proteobac"/>
</dbReference>
<keyword evidence="5" id="KW-1185">Reference proteome</keyword>
<dbReference type="NCBIfam" id="TIGR02667">
    <property type="entry name" value="moaB_proteo"/>
    <property type="match status" value="1"/>
</dbReference>
<name>A0ABT0LBK4_9GAMM</name>
<reference evidence="4 5" key="1">
    <citation type="submission" date="2022-01" db="EMBL/GenBank/DDBJ databases">
        <title>Whole genome-based taxonomy of the Shewanellaceae.</title>
        <authorList>
            <person name="Martin-Rodriguez A.J."/>
        </authorList>
    </citation>
    <scope>NUCLEOTIDE SEQUENCE [LARGE SCALE GENOMIC DNA]</scope>
    <source>
        <strain evidence="4 5">DSM 17177</strain>
    </source>
</reference>
<dbReference type="SUPFAM" id="SSF53218">
    <property type="entry name" value="Molybdenum cofactor biosynthesis proteins"/>
    <property type="match status" value="1"/>
</dbReference>